<evidence type="ECO:0000256" key="1">
    <source>
        <dbReference type="ARBA" id="ARBA00006285"/>
    </source>
</evidence>
<dbReference type="GO" id="GO:0005975">
    <property type="term" value="P:carbohydrate metabolic process"/>
    <property type="evidence" value="ECO:0007669"/>
    <property type="project" value="InterPro"/>
</dbReference>
<name>A0A3B0TYB2_9ZZZZ</name>
<dbReference type="AlphaFoldDB" id="A0A3B0TYB2"/>
<evidence type="ECO:0000256" key="4">
    <source>
        <dbReference type="SAM" id="Coils"/>
    </source>
</evidence>
<comment type="similarity">
    <text evidence="1">Belongs to the glycosyl hydrolase 20 family.</text>
</comment>
<dbReference type="Gene3D" id="3.30.379.10">
    <property type="entry name" value="Chitobiase/beta-hexosaminidase domain 2-like"/>
    <property type="match status" value="1"/>
</dbReference>
<dbReference type="Pfam" id="PF00728">
    <property type="entry name" value="Glyco_hydro_20"/>
    <property type="match status" value="1"/>
</dbReference>
<dbReference type="InterPro" id="IPR025705">
    <property type="entry name" value="Beta_hexosaminidase_sua/sub"/>
</dbReference>
<evidence type="ECO:0000256" key="2">
    <source>
        <dbReference type="ARBA" id="ARBA00022801"/>
    </source>
</evidence>
<dbReference type="GO" id="GO:0004563">
    <property type="term" value="F:beta-N-acetylhexosaminidase activity"/>
    <property type="evidence" value="ECO:0007669"/>
    <property type="project" value="InterPro"/>
</dbReference>
<evidence type="ECO:0000313" key="7">
    <source>
        <dbReference type="EMBL" id="VAW23008.1"/>
    </source>
</evidence>
<dbReference type="InterPro" id="IPR038901">
    <property type="entry name" value="HEXDC-like"/>
</dbReference>
<keyword evidence="2 7" id="KW-0378">Hydrolase</keyword>
<accession>A0A3B0TYB2</accession>
<dbReference type="SUPFAM" id="SSF51445">
    <property type="entry name" value="(Trans)glycosidases"/>
    <property type="match status" value="1"/>
</dbReference>
<protein>
    <submittedName>
        <fullName evidence="7">Beta-glycosyl hydrolase</fullName>
    </submittedName>
</protein>
<dbReference type="InterPro" id="IPR015883">
    <property type="entry name" value="Glyco_hydro_20_cat"/>
</dbReference>
<dbReference type="InterPro" id="IPR029018">
    <property type="entry name" value="Hex-like_dom2"/>
</dbReference>
<gene>
    <name evidence="7" type="ORF">MNBD_BACTEROID01-2233</name>
</gene>
<dbReference type="InterPro" id="IPR015882">
    <property type="entry name" value="HEX_bac_N"/>
</dbReference>
<keyword evidence="3" id="KW-0326">Glycosidase</keyword>
<feature type="coiled-coil region" evidence="4">
    <location>
        <begin position="558"/>
        <end position="592"/>
    </location>
</feature>
<proteinExistence type="inferred from homology"/>
<feature type="domain" description="Beta-hexosaminidase bacterial type N-terminal" evidence="6">
    <location>
        <begin position="44"/>
        <end position="171"/>
    </location>
</feature>
<dbReference type="PRINTS" id="PR00738">
    <property type="entry name" value="GLHYDRLASE20"/>
</dbReference>
<dbReference type="Gene3D" id="3.20.20.80">
    <property type="entry name" value="Glycosidases"/>
    <property type="match status" value="1"/>
</dbReference>
<evidence type="ECO:0000259" key="6">
    <source>
        <dbReference type="Pfam" id="PF02838"/>
    </source>
</evidence>
<evidence type="ECO:0000259" key="5">
    <source>
        <dbReference type="Pfam" id="PF00728"/>
    </source>
</evidence>
<sequence length="730" mass="83798">MNKTKSINAGVQRMLRRVVSVAFLSILLSSAMVNASDLSNLGIHLVPYPQQVVLGGDNFIISNNVTILLDKSHSEADKFAAAELAKNLKKEWGVNAGIGTEKGGRNIVLTRNNVSGEVIGLQGYHISTGKDELVIRAKGEAGLFYGVQTLLQIVLEGREGAYVTGMEITDWPDIKKRAAHYDTKHHQDKMAYVESFIKDLAKYKINQLVWEWEDKLAYKSHPEIGAPGAFTIEEMQEMTRFAKKYHVELIPLVQGLGHVSFILKWPQYAHLSEIEASNWEFCPLKEGTYDLLFDLWDEAIEATPGSDYIHIGSDETFELAACEQCQAKVKEIGKSGLYHLFVKKAAGHLQKLGRKVMVWERPMGWAKSGSPAKNITPAKGLVLTESYSYNSPDFKYAKEARQLGYEVYAYDPNPGIEPLFLPYHYRKRGGHKTLGSMENSYNFLTTAALSGAFDGMINTSWDDSGLHNQMWMLSFITSAEYSWSGSKPALPEFEESFFKSYYGSSVMDMKELYSLLNEGAYYFAGTFERNVWHHGEIGKTHLPDLPRNDNMEYDPYWNTEYKEMVSRSKKELAKVKRAMQIIENNKKLADRNLYDFDLYESVAELIQHTCNTYLDLSDLERIITKAHRLTYIDKQEAYNQLAKARELIEASLQRRERVYNDIVKTWEETRLPKGMSTKGKKYFYRQDRARHFANRRSDMSYLIYDEQLLDMEGYLKKLEAYMKYYKETWL</sequence>
<reference evidence="7" key="1">
    <citation type="submission" date="2018-06" db="EMBL/GenBank/DDBJ databases">
        <authorList>
            <person name="Zhirakovskaya E."/>
        </authorList>
    </citation>
    <scope>NUCLEOTIDE SEQUENCE</scope>
</reference>
<dbReference type="SUPFAM" id="SSF55545">
    <property type="entry name" value="beta-N-acetylhexosaminidase-like domain"/>
    <property type="match status" value="1"/>
</dbReference>
<keyword evidence="4" id="KW-0175">Coiled coil</keyword>
<dbReference type="Pfam" id="PF02838">
    <property type="entry name" value="Glyco_hydro_20b"/>
    <property type="match status" value="1"/>
</dbReference>
<evidence type="ECO:0000256" key="3">
    <source>
        <dbReference type="ARBA" id="ARBA00023295"/>
    </source>
</evidence>
<dbReference type="EMBL" id="UOEP01000183">
    <property type="protein sequence ID" value="VAW23008.1"/>
    <property type="molecule type" value="Genomic_DNA"/>
</dbReference>
<dbReference type="InterPro" id="IPR017853">
    <property type="entry name" value="GH"/>
</dbReference>
<dbReference type="PANTHER" id="PTHR21040:SF8">
    <property type="entry name" value="BCDNA.GH04120"/>
    <property type="match status" value="1"/>
</dbReference>
<organism evidence="7">
    <name type="scientific">hydrothermal vent metagenome</name>
    <dbReference type="NCBI Taxonomy" id="652676"/>
    <lineage>
        <taxon>unclassified sequences</taxon>
        <taxon>metagenomes</taxon>
        <taxon>ecological metagenomes</taxon>
    </lineage>
</organism>
<dbReference type="PANTHER" id="PTHR21040">
    <property type="entry name" value="BCDNA.GH04120"/>
    <property type="match status" value="1"/>
</dbReference>
<feature type="domain" description="Glycoside hydrolase family 20 catalytic" evidence="5">
    <location>
        <begin position="177"/>
        <end position="363"/>
    </location>
</feature>